<evidence type="ECO:0000313" key="2">
    <source>
        <dbReference type="Proteomes" id="UP000479710"/>
    </source>
</evidence>
<evidence type="ECO:0000313" key="1">
    <source>
        <dbReference type="EMBL" id="KAF0934907.1"/>
    </source>
</evidence>
<gene>
    <name evidence="1" type="ORF">E2562_028903</name>
</gene>
<sequence length="108" mass="11180">MVVFVTVPIRSQSVPAILGWLPVTVSDKAVQLILKFVNSDLLVPHLVHLYGALHPGLAAALLLLVPVLVGVQGAEEQGLLLLDEVVGGIAKESAVTATPAKTKAQASS</sequence>
<dbReference type="EMBL" id="SPHZ02000001">
    <property type="protein sequence ID" value="KAF0934907.1"/>
    <property type="molecule type" value="Genomic_DNA"/>
</dbReference>
<protein>
    <submittedName>
        <fullName evidence="1">Uncharacterized protein</fullName>
    </submittedName>
</protein>
<comment type="caution">
    <text evidence="1">The sequence shown here is derived from an EMBL/GenBank/DDBJ whole genome shotgun (WGS) entry which is preliminary data.</text>
</comment>
<reference evidence="1 2" key="1">
    <citation type="submission" date="2019-11" db="EMBL/GenBank/DDBJ databases">
        <title>Whole genome sequence of Oryza granulata.</title>
        <authorList>
            <person name="Li W."/>
        </authorList>
    </citation>
    <scope>NUCLEOTIDE SEQUENCE [LARGE SCALE GENOMIC DNA]</scope>
    <source>
        <strain evidence="2">cv. Menghai</strain>
        <tissue evidence="1">Leaf</tissue>
    </source>
</reference>
<accession>A0A6G1FDB6</accession>
<dbReference type="Proteomes" id="UP000479710">
    <property type="component" value="Unassembled WGS sequence"/>
</dbReference>
<proteinExistence type="predicted"/>
<name>A0A6G1FDB6_9ORYZ</name>
<dbReference type="AlphaFoldDB" id="A0A6G1FDB6"/>
<keyword evidence="2" id="KW-1185">Reference proteome</keyword>
<organism evidence="1 2">
    <name type="scientific">Oryza meyeriana var. granulata</name>
    <dbReference type="NCBI Taxonomy" id="110450"/>
    <lineage>
        <taxon>Eukaryota</taxon>
        <taxon>Viridiplantae</taxon>
        <taxon>Streptophyta</taxon>
        <taxon>Embryophyta</taxon>
        <taxon>Tracheophyta</taxon>
        <taxon>Spermatophyta</taxon>
        <taxon>Magnoliopsida</taxon>
        <taxon>Liliopsida</taxon>
        <taxon>Poales</taxon>
        <taxon>Poaceae</taxon>
        <taxon>BOP clade</taxon>
        <taxon>Oryzoideae</taxon>
        <taxon>Oryzeae</taxon>
        <taxon>Oryzinae</taxon>
        <taxon>Oryza</taxon>
        <taxon>Oryza meyeriana</taxon>
    </lineage>
</organism>